<proteinExistence type="inferred from homology"/>
<evidence type="ECO:0000256" key="3">
    <source>
        <dbReference type="SAM" id="MobiDB-lite"/>
    </source>
</evidence>
<evidence type="ECO:0000313" key="5">
    <source>
        <dbReference type="Proteomes" id="UP001314169"/>
    </source>
</evidence>
<organism evidence="4 5">
    <name type="scientific">Pipistrellus nathusii</name>
    <name type="common">Nathusius' pipistrelle</name>
    <dbReference type="NCBI Taxonomy" id="59473"/>
    <lineage>
        <taxon>Eukaryota</taxon>
        <taxon>Metazoa</taxon>
        <taxon>Chordata</taxon>
        <taxon>Craniata</taxon>
        <taxon>Vertebrata</taxon>
        <taxon>Euteleostomi</taxon>
        <taxon>Mammalia</taxon>
        <taxon>Eutheria</taxon>
        <taxon>Laurasiatheria</taxon>
        <taxon>Chiroptera</taxon>
        <taxon>Yangochiroptera</taxon>
        <taxon>Vespertilionidae</taxon>
        <taxon>Pipistrellus</taxon>
    </lineage>
</organism>
<dbReference type="PANTHER" id="PTHR45809:SF4">
    <property type="entry name" value="PHOSDUCIN-LIKE PROTEIN 3"/>
    <property type="match status" value="1"/>
</dbReference>
<feature type="region of interest" description="Disordered" evidence="3">
    <location>
        <begin position="1"/>
        <end position="25"/>
    </location>
</feature>
<keyword evidence="5" id="KW-1185">Reference proteome</keyword>
<evidence type="ECO:0000256" key="2">
    <source>
        <dbReference type="ARBA" id="ARBA00022553"/>
    </source>
</evidence>
<dbReference type="Proteomes" id="UP001314169">
    <property type="component" value="Chromosome 4"/>
</dbReference>
<feature type="compositionally biased region" description="Acidic residues" evidence="3">
    <location>
        <begin position="1"/>
        <end position="19"/>
    </location>
</feature>
<sequence length="182" mass="20531">MTQEELEDNEDELNEEEEQAIGMDRQQRLAEWKATQLRNKSGEVLETSGRIMFRKLPSWRGLVGDPVPSQTRDSPLFPEKLAFSGLARKLPEVKFTKAFPQPDTHYPDRNLPTIFVYVEGAIKAQFMALLVFGDMNLTIDELSESVAIKTDLEENLKKPVEDACLLGRSSVPMSRGSDSEAD</sequence>
<dbReference type="EMBL" id="OY882861">
    <property type="protein sequence ID" value="CAK6444721.1"/>
    <property type="molecule type" value="Genomic_DNA"/>
</dbReference>
<gene>
    <name evidence="4" type="ORF">MPIPNATIZW_LOCUS13027</name>
</gene>
<dbReference type="InterPro" id="IPR051498">
    <property type="entry name" value="Phosducin-like_chap/apop_reg"/>
</dbReference>
<accession>A0ABP0A2I9</accession>
<comment type="similarity">
    <text evidence="1">Belongs to the phosducin family.</text>
</comment>
<keyword evidence="2" id="KW-0597">Phosphoprotein</keyword>
<name>A0ABP0A2I9_PIPNA</name>
<dbReference type="PANTHER" id="PTHR45809">
    <property type="entry name" value="VIRAL IAP-ASSOCIATED FACTOR HOMOLOG"/>
    <property type="match status" value="1"/>
</dbReference>
<protein>
    <recommendedName>
        <fullName evidence="6">Phosducin thioredoxin-like domain-containing protein</fullName>
    </recommendedName>
</protein>
<evidence type="ECO:0008006" key="6">
    <source>
        <dbReference type="Google" id="ProtNLM"/>
    </source>
</evidence>
<evidence type="ECO:0000313" key="4">
    <source>
        <dbReference type="EMBL" id="CAK6444721.1"/>
    </source>
</evidence>
<reference evidence="4" key="1">
    <citation type="submission" date="2023-12" db="EMBL/GenBank/DDBJ databases">
        <authorList>
            <person name="Brown T."/>
        </authorList>
    </citation>
    <scope>NUCLEOTIDE SEQUENCE</scope>
</reference>
<dbReference type="Gene3D" id="3.40.30.10">
    <property type="entry name" value="Glutaredoxin"/>
    <property type="match status" value="1"/>
</dbReference>
<evidence type="ECO:0000256" key="1">
    <source>
        <dbReference type="ARBA" id="ARBA00009686"/>
    </source>
</evidence>